<sequence>MSKAKRTRTRRANIEIDETTYLPDILKKLKRLTASETHIGASGNAELAMIAGIHEYGSQKAGIPPRSFIRSGRNKAAAAVSKLARTGLTAVVEGNKQPEQLLGELGELAKARVLKNFDKLRTPPLSPIYARRKGSNKLLIEEQQLRDSITYIIVPRRSSR</sequence>
<comment type="caution">
    <text evidence="1">The sequence shown here is derived from an EMBL/GenBank/DDBJ whole genome shotgun (WGS) entry which is preliminary data.</text>
</comment>
<dbReference type="RefSeq" id="WP_036690201.1">
    <property type="nucleotide sequence ID" value="NZ_JNVM01000031.1"/>
</dbReference>
<reference evidence="1 2" key="1">
    <citation type="submission" date="2014-06" db="EMBL/GenBank/DDBJ databases">
        <title>Draft genome sequence of Paenibacillus sp. MSt1.</title>
        <authorList>
            <person name="Aw Y.K."/>
            <person name="Ong K.S."/>
            <person name="Gan H.M."/>
            <person name="Lee S.M."/>
        </authorList>
    </citation>
    <scope>NUCLEOTIDE SEQUENCE [LARGE SCALE GENOMIC DNA]</scope>
    <source>
        <strain evidence="1 2">MSt1</strain>
    </source>
</reference>
<dbReference type="Proteomes" id="UP000028123">
    <property type="component" value="Unassembled WGS sequence"/>
</dbReference>
<keyword evidence="2" id="KW-1185">Reference proteome</keyword>
<accession>A0A081NWP9</accession>
<proteinExistence type="predicted"/>
<dbReference type="EMBL" id="JNVM01000031">
    <property type="protein sequence ID" value="KEQ22872.1"/>
    <property type="molecule type" value="Genomic_DNA"/>
</dbReference>
<evidence type="ECO:0000313" key="2">
    <source>
        <dbReference type="Proteomes" id="UP000028123"/>
    </source>
</evidence>
<gene>
    <name evidence="1" type="ORF">ET33_21240</name>
</gene>
<name>A0A081NWP9_9BACL</name>
<dbReference type="AlphaFoldDB" id="A0A081NWP9"/>
<evidence type="ECO:0000313" key="1">
    <source>
        <dbReference type="EMBL" id="KEQ22872.1"/>
    </source>
</evidence>
<dbReference type="eggNOG" id="ENOG50309TZ">
    <property type="taxonomic scope" value="Bacteria"/>
</dbReference>
<organism evidence="1 2">
    <name type="scientific">Paenibacillus tyrfis</name>
    <dbReference type="NCBI Taxonomy" id="1501230"/>
    <lineage>
        <taxon>Bacteria</taxon>
        <taxon>Bacillati</taxon>
        <taxon>Bacillota</taxon>
        <taxon>Bacilli</taxon>
        <taxon>Bacillales</taxon>
        <taxon>Paenibacillaceae</taxon>
        <taxon>Paenibacillus</taxon>
    </lineage>
</organism>
<dbReference type="OrthoDB" id="2616032at2"/>
<protein>
    <submittedName>
        <fullName evidence="1">Uncharacterized protein</fullName>
    </submittedName>
</protein>